<name>A0A2W7RU81_9BACT</name>
<feature type="signal peptide" evidence="1">
    <location>
        <begin position="1"/>
        <end position="24"/>
    </location>
</feature>
<dbReference type="SUPFAM" id="SSF56935">
    <property type="entry name" value="Porins"/>
    <property type="match status" value="1"/>
</dbReference>
<dbReference type="OrthoDB" id="1491239at2"/>
<protein>
    <recommendedName>
        <fullName evidence="4">Long-subunit fatty acid transport protein</fullName>
    </recommendedName>
</protein>
<organism evidence="2 3">
    <name type="scientific">Hydrotalea sandarakina</name>
    <dbReference type="NCBI Taxonomy" id="1004304"/>
    <lineage>
        <taxon>Bacteria</taxon>
        <taxon>Pseudomonadati</taxon>
        <taxon>Bacteroidota</taxon>
        <taxon>Chitinophagia</taxon>
        <taxon>Chitinophagales</taxon>
        <taxon>Chitinophagaceae</taxon>
        <taxon>Hydrotalea</taxon>
    </lineage>
</organism>
<dbReference type="EMBL" id="QKZV01000005">
    <property type="protein sequence ID" value="PZX62396.1"/>
    <property type="molecule type" value="Genomic_DNA"/>
</dbReference>
<reference evidence="2 3" key="1">
    <citation type="submission" date="2018-06" db="EMBL/GenBank/DDBJ databases">
        <title>Genomic Encyclopedia of Archaeal and Bacterial Type Strains, Phase II (KMG-II): from individual species to whole genera.</title>
        <authorList>
            <person name="Goeker M."/>
        </authorList>
    </citation>
    <scope>NUCLEOTIDE SEQUENCE [LARGE SCALE GENOMIC DNA]</scope>
    <source>
        <strain evidence="2 3">DSM 23241</strain>
    </source>
</reference>
<comment type="caution">
    <text evidence="2">The sequence shown here is derived from an EMBL/GenBank/DDBJ whole genome shotgun (WGS) entry which is preliminary data.</text>
</comment>
<evidence type="ECO:0000313" key="2">
    <source>
        <dbReference type="EMBL" id="PZX62396.1"/>
    </source>
</evidence>
<dbReference type="Proteomes" id="UP000249720">
    <property type="component" value="Unassembled WGS sequence"/>
</dbReference>
<proteinExistence type="predicted"/>
<evidence type="ECO:0000313" key="3">
    <source>
        <dbReference type="Proteomes" id="UP000249720"/>
    </source>
</evidence>
<dbReference type="RefSeq" id="WP_111295592.1">
    <property type="nucleotide sequence ID" value="NZ_QKZV01000005.1"/>
</dbReference>
<keyword evidence="1" id="KW-0732">Signal</keyword>
<evidence type="ECO:0008006" key="4">
    <source>
        <dbReference type="Google" id="ProtNLM"/>
    </source>
</evidence>
<sequence>MKKIAYYIFFLVLLSHCFFTKLNAQNNNSPYSIIGIGDLEQSYLDRTSGMGHAGVALSGARAQYMANPASLSMLDEHFFNFEIAVRYRGVNYYGQPIDIVNNNQSSDIQFKRIAMAIKVRPKWAIGFGLSPFSTANYSFYANKVVQGTPQTFSAYYTGTGSTNLFYITNSYKFSDHFSVGLQASYLFGQLGQTETISGTGLDSNLVTNKNTYLNNPYLKFGMQYRTKIAKKWKLAIGASGSLQTKLNSVTSLLVTDGTTTLINNPQYSVGYFTLPDMYTAGIALTYKEDYTFAADYTFQNWQSLNYRGLSYNLVNSSRLNLGFEYSKKNTYRDLKAEKTFYQAGFFAGKSYVNVSGQQIDNIGGTVGIGFNALRSSLTGQVSLEGGVRGTTINGLVQEDYLQVTFILGFREFWLPRHFRRYD</sequence>
<accession>A0A2W7RU81</accession>
<keyword evidence="3" id="KW-1185">Reference proteome</keyword>
<feature type="chain" id="PRO_5016078805" description="Long-subunit fatty acid transport protein" evidence="1">
    <location>
        <begin position="25"/>
        <end position="422"/>
    </location>
</feature>
<gene>
    <name evidence="2" type="ORF">LX80_01879</name>
</gene>
<evidence type="ECO:0000256" key="1">
    <source>
        <dbReference type="SAM" id="SignalP"/>
    </source>
</evidence>
<dbReference type="AlphaFoldDB" id="A0A2W7RU81"/>
<dbReference type="Gene3D" id="2.40.160.60">
    <property type="entry name" value="Outer membrane protein transport protein (OMPP1/FadL/TodX)"/>
    <property type="match status" value="1"/>
</dbReference>